<reference evidence="2" key="2">
    <citation type="journal article" date="2021" name="PeerJ">
        <title>Extensive microbial diversity within the chicken gut microbiome revealed by metagenomics and culture.</title>
        <authorList>
            <person name="Gilroy R."/>
            <person name="Ravi A."/>
            <person name="Getino M."/>
            <person name="Pursley I."/>
            <person name="Horton D.L."/>
            <person name="Alikhan N.F."/>
            <person name="Baker D."/>
            <person name="Gharbi K."/>
            <person name="Hall N."/>
            <person name="Watson M."/>
            <person name="Adriaenssens E.M."/>
            <person name="Foster-Nyarko E."/>
            <person name="Jarju S."/>
            <person name="Secka A."/>
            <person name="Antonio M."/>
            <person name="Oren A."/>
            <person name="Chaudhuri R.R."/>
            <person name="La Ragione R."/>
            <person name="Hildebrand F."/>
            <person name="Pallen M.J."/>
        </authorList>
    </citation>
    <scope>NUCLEOTIDE SEQUENCE</scope>
    <source>
        <strain evidence="2">B2-16538</strain>
    </source>
</reference>
<gene>
    <name evidence="2" type="ORF">IAB78_02110</name>
</gene>
<feature type="domain" description="NrtR DNA-binding winged helix" evidence="1">
    <location>
        <begin position="28"/>
        <end position="88"/>
    </location>
</feature>
<dbReference type="InterPro" id="IPR036390">
    <property type="entry name" value="WH_DNA-bd_sf"/>
</dbReference>
<reference evidence="2" key="1">
    <citation type="submission" date="2020-10" db="EMBL/GenBank/DDBJ databases">
        <authorList>
            <person name="Gilroy R."/>
        </authorList>
    </citation>
    <scope>NUCLEOTIDE SEQUENCE</scope>
    <source>
        <strain evidence="2">B2-16538</strain>
    </source>
</reference>
<evidence type="ECO:0000313" key="3">
    <source>
        <dbReference type="Proteomes" id="UP000823750"/>
    </source>
</evidence>
<evidence type="ECO:0000259" key="1">
    <source>
        <dbReference type="Pfam" id="PF21906"/>
    </source>
</evidence>
<protein>
    <recommendedName>
        <fullName evidence="1">NrtR DNA-binding winged helix domain-containing protein</fullName>
    </recommendedName>
</protein>
<dbReference type="Pfam" id="PF21906">
    <property type="entry name" value="WHD_NrtR"/>
    <property type="match status" value="1"/>
</dbReference>
<sequence length="111" mass="13049">MDVFHVISGECLHMGQKYAKYMRYTPVAFELLPRRFTVRQLQNLFSAVLGISIDNRNFRKKVLSSGFVIPTDKKETRVAHKPARYYEFNRTAYNKAIKGRNPLKFLANWAY</sequence>
<accession>A0A9D9J3D9</accession>
<comment type="caution">
    <text evidence="2">The sequence shown here is derived from an EMBL/GenBank/DDBJ whole genome shotgun (WGS) entry which is preliminary data.</text>
</comment>
<organism evidence="2 3">
    <name type="scientific">Candidatus Cryptobacteroides excrementavium</name>
    <dbReference type="NCBI Taxonomy" id="2840759"/>
    <lineage>
        <taxon>Bacteria</taxon>
        <taxon>Pseudomonadati</taxon>
        <taxon>Bacteroidota</taxon>
        <taxon>Bacteroidia</taxon>
        <taxon>Bacteroidales</taxon>
        <taxon>Candidatus Cryptobacteroides</taxon>
    </lineage>
</organism>
<dbReference type="AlphaFoldDB" id="A0A9D9J3D9"/>
<proteinExistence type="predicted"/>
<name>A0A9D9J3D9_9BACT</name>
<dbReference type="Proteomes" id="UP000823750">
    <property type="component" value="Unassembled WGS sequence"/>
</dbReference>
<dbReference type="InterPro" id="IPR036388">
    <property type="entry name" value="WH-like_DNA-bd_sf"/>
</dbReference>
<dbReference type="InterPro" id="IPR054105">
    <property type="entry name" value="WHD_NrtR"/>
</dbReference>
<evidence type="ECO:0000313" key="2">
    <source>
        <dbReference type="EMBL" id="MBO8485201.1"/>
    </source>
</evidence>
<dbReference type="Gene3D" id="1.10.10.10">
    <property type="entry name" value="Winged helix-like DNA-binding domain superfamily/Winged helix DNA-binding domain"/>
    <property type="match status" value="1"/>
</dbReference>
<dbReference type="SUPFAM" id="SSF46785">
    <property type="entry name" value="Winged helix' DNA-binding domain"/>
    <property type="match status" value="1"/>
</dbReference>
<dbReference type="EMBL" id="JADILX010000037">
    <property type="protein sequence ID" value="MBO8485201.1"/>
    <property type="molecule type" value="Genomic_DNA"/>
</dbReference>